<dbReference type="RefSeq" id="WP_132644293.1">
    <property type="nucleotide sequence ID" value="NZ_CP181386.1"/>
</dbReference>
<keyword evidence="1" id="KW-0812">Transmembrane</keyword>
<feature type="transmembrane region" description="Helical" evidence="1">
    <location>
        <begin position="12"/>
        <end position="34"/>
    </location>
</feature>
<dbReference type="OrthoDB" id="8904823at2"/>
<dbReference type="Proteomes" id="UP000295106">
    <property type="component" value="Unassembled WGS sequence"/>
</dbReference>
<dbReference type="EMBL" id="SLXD01000001">
    <property type="protein sequence ID" value="TCP05274.1"/>
    <property type="molecule type" value="Genomic_DNA"/>
</dbReference>
<dbReference type="Pfam" id="PF04247">
    <property type="entry name" value="SirB"/>
    <property type="match status" value="1"/>
</dbReference>
<dbReference type="AlphaFoldDB" id="A0A4R2MKH4"/>
<dbReference type="PANTHER" id="PTHR39594">
    <property type="entry name" value="PROTEIN YCHQ"/>
    <property type="match status" value="1"/>
</dbReference>
<sequence>MSLAAAYAEIKLAHVAFVAASGMLFAVRGAAVLAGQRWAMVKPLRVASYVIDTLLLTAGATLWAILALQPLRDGWLGTKLALLVVYVVLGSVALKRGRTPGARAAAYVAALAVFLFMVSLARAHHPLGVFAAWWS</sequence>
<keyword evidence="1" id="KW-0472">Membrane</keyword>
<dbReference type="PANTHER" id="PTHR39594:SF1">
    <property type="entry name" value="PROTEIN YCHQ"/>
    <property type="match status" value="1"/>
</dbReference>
<comment type="caution">
    <text evidence="2">The sequence shown here is derived from an EMBL/GenBank/DDBJ whole genome shotgun (WGS) entry which is preliminary data.</text>
</comment>
<reference evidence="2 3" key="1">
    <citation type="submission" date="2019-03" db="EMBL/GenBank/DDBJ databases">
        <title>Genomic Encyclopedia of Type Strains, Phase IV (KMG-IV): sequencing the most valuable type-strain genomes for metagenomic binning, comparative biology and taxonomic classification.</title>
        <authorList>
            <person name="Goeker M."/>
        </authorList>
    </citation>
    <scope>NUCLEOTIDE SEQUENCE [LARGE SCALE GENOMIC DNA]</scope>
    <source>
        <strain evidence="2 3">DSM 1709</strain>
    </source>
</reference>
<name>A0A4R2MKH4_RUBGE</name>
<dbReference type="InterPro" id="IPR007360">
    <property type="entry name" value="SirB"/>
</dbReference>
<evidence type="ECO:0000256" key="1">
    <source>
        <dbReference type="SAM" id="Phobius"/>
    </source>
</evidence>
<proteinExistence type="predicted"/>
<dbReference type="GeneID" id="99686874"/>
<protein>
    <submittedName>
        <fullName evidence="2">Putative membrane protein SirB2</fullName>
    </submittedName>
</protein>
<feature type="transmembrane region" description="Helical" evidence="1">
    <location>
        <begin position="106"/>
        <end position="125"/>
    </location>
</feature>
<dbReference type="PIRSF" id="PIRSF005610">
    <property type="entry name" value="SirB"/>
    <property type="match status" value="1"/>
</dbReference>
<accession>A0A4R2MKH4</accession>
<evidence type="ECO:0000313" key="3">
    <source>
        <dbReference type="Proteomes" id="UP000295106"/>
    </source>
</evidence>
<feature type="transmembrane region" description="Helical" evidence="1">
    <location>
        <begin position="74"/>
        <end position="94"/>
    </location>
</feature>
<feature type="transmembrane region" description="Helical" evidence="1">
    <location>
        <begin position="46"/>
        <end position="68"/>
    </location>
</feature>
<keyword evidence="1" id="KW-1133">Transmembrane helix</keyword>
<dbReference type="GO" id="GO:0005886">
    <property type="term" value="C:plasma membrane"/>
    <property type="evidence" value="ECO:0007669"/>
    <property type="project" value="TreeGrafter"/>
</dbReference>
<gene>
    <name evidence="2" type="ORF">EV684_101146</name>
</gene>
<organism evidence="2 3">
    <name type="scientific">Rubrivivax gelatinosus</name>
    <name type="common">Rhodocyclus gelatinosus</name>
    <name type="synonym">Rhodopseudomonas gelatinosa</name>
    <dbReference type="NCBI Taxonomy" id="28068"/>
    <lineage>
        <taxon>Bacteria</taxon>
        <taxon>Pseudomonadati</taxon>
        <taxon>Pseudomonadota</taxon>
        <taxon>Betaproteobacteria</taxon>
        <taxon>Burkholderiales</taxon>
        <taxon>Sphaerotilaceae</taxon>
        <taxon>Rubrivivax</taxon>
    </lineage>
</organism>
<evidence type="ECO:0000313" key="2">
    <source>
        <dbReference type="EMBL" id="TCP05274.1"/>
    </source>
</evidence>